<keyword evidence="2" id="KW-1185">Reference proteome</keyword>
<proteinExistence type="predicted"/>
<evidence type="ECO:0000313" key="1">
    <source>
        <dbReference type="EMBL" id="AQT67113.1"/>
    </source>
</evidence>
<sequence>MFYKDGIDRVRAFGIASGYGENGAGREVPYAALVKWQSQHGDKLHQVYVNGELAGVSSDCGVRQMVVGLPVCFEGPVRIEVVAVDPGEGWKQFDVCDEPGSLNGRVELRWVKLHGLPYEGRYEVYMAVDDEVVDFDSQPFDEGPIWRGPWEKAGFGLDGFGSGGFGFDAGNACGFGRGCFGEGEFGLDAEEFRWVSDELGTGKYRFGVKFLDVWGGEVCRMTSDEITIIRKCRGVKKIRLIEQSDDGSLKIAIG</sequence>
<dbReference type="KEGG" id="alus:STSP2_00254"/>
<dbReference type="RefSeq" id="WP_146659087.1">
    <property type="nucleotide sequence ID" value="NZ_CP019791.1"/>
</dbReference>
<accession>A0A1U9NGP8</accession>
<dbReference type="EMBL" id="CP019791">
    <property type="protein sequence ID" value="AQT67113.1"/>
    <property type="molecule type" value="Genomic_DNA"/>
</dbReference>
<reference evidence="2" key="1">
    <citation type="submission" date="2017-02" db="EMBL/GenBank/DDBJ databases">
        <title>Comparative genomics and description of representatives of a novel lineage of planctomycetes thriving in anoxic sediments.</title>
        <authorList>
            <person name="Spring S."/>
            <person name="Bunk B."/>
            <person name="Sproer C."/>
        </authorList>
    </citation>
    <scope>NUCLEOTIDE SEQUENCE [LARGE SCALE GENOMIC DNA]</scope>
    <source>
        <strain evidence="2">ST-NAGAB-D1</strain>
    </source>
</reference>
<name>A0A1U9NGP8_9BACT</name>
<dbReference type="AlphaFoldDB" id="A0A1U9NGP8"/>
<evidence type="ECO:0000313" key="2">
    <source>
        <dbReference type="Proteomes" id="UP000189674"/>
    </source>
</evidence>
<protein>
    <submittedName>
        <fullName evidence="1">Uncharacterized protein</fullName>
    </submittedName>
</protein>
<dbReference type="STRING" id="1936003.STSP2_00254"/>
<organism evidence="1 2">
    <name type="scientific">Anaerohalosphaera lusitana</name>
    <dbReference type="NCBI Taxonomy" id="1936003"/>
    <lineage>
        <taxon>Bacteria</taxon>
        <taxon>Pseudomonadati</taxon>
        <taxon>Planctomycetota</taxon>
        <taxon>Phycisphaerae</taxon>
        <taxon>Sedimentisphaerales</taxon>
        <taxon>Anaerohalosphaeraceae</taxon>
        <taxon>Anaerohalosphaera</taxon>
    </lineage>
</organism>
<gene>
    <name evidence="1" type="ORF">STSP2_00254</name>
</gene>
<dbReference type="Proteomes" id="UP000189674">
    <property type="component" value="Chromosome"/>
</dbReference>